<evidence type="ECO:0000259" key="2">
    <source>
        <dbReference type="PROSITE" id="PS51352"/>
    </source>
</evidence>
<dbReference type="InterPro" id="IPR050553">
    <property type="entry name" value="Thioredoxin_ResA/DsbE_sf"/>
</dbReference>
<reference evidence="3 4" key="1">
    <citation type="submission" date="2023-02" db="EMBL/GenBank/DDBJ databases">
        <title>Novel Oscillospiraceae bacterial genomes.</title>
        <authorList>
            <person name="Srinivasan S."/>
            <person name="Austin M.N."/>
            <person name="Fiedler T.L."/>
            <person name="Strenk S.M."/>
            <person name="Agnew K.J."/>
            <person name="Nagana Gowda G.A."/>
            <person name="Raftery D."/>
            <person name="Beamer M.A."/>
            <person name="Achilles S.L."/>
            <person name="Wiesenfeld H.C."/>
            <person name="Fredricks D.N."/>
            <person name="Hillier S.L."/>
        </authorList>
    </citation>
    <scope>NUCLEOTIDE SEQUENCE [LARGE SCALE GENOMIC DNA]</scope>
    <source>
        <strain evidence="3 4">CHIC02 1186E3-8</strain>
    </source>
</reference>
<evidence type="ECO:0000313" key="4">
    <source>
        <dbReference type="Proteomes" id="UP001220478"/>
    </source>
</evidence>
<dbReference type="PROSITE" id="PS51352">
    <property type="entry name" value="THIOREDOXIN_2"/>
    <property type="match status" value="1"/>
</dbReference>
<keyword evidence="1" id="KW-0812">Transmembrane</keyword>
<dbReference type="InterPro" id="IPR000866">
    <property type="entry name" value="AhpC/TSA"/>
</dbReference>
<keyword evidence="1" id="KW-0472">Membrane</keyword>
<accession>A0ABY8C5M9</accession>
<dbReference type="InterPro" id="IPR013766">
    <property type="entry name" value="Thioredoxin_domain"/>
</dbReference>
<proteinExistence type="predicted"/>
<evidence type="ECO:0000256" key="1">
    <source>
        <dbReference type="SAM" id="Phobius"/>
    </source>
</evidence>
<keyword evidence="1" id="KW-1133">Transmembrane helix</keyword>
<dbReference type="EMBL" id="CP118868">
    <property type="protein sequence ID" value="WEG35993.1"/>
    <property type="molecule type" value="Genomic_DNA"/>
</dbReference>
<dbReference type="InterPro" id="IPR036249">
    <property type="entry name" value="Thioredoxin-like_sf"/>
</dbReference>
<dbReference type="SUPFAM" id="SSF52833">
    <property type="entry name" value="Thioredoxin-like"/>
    <property type="match status" value="1"/>
</dbReference>
<dbReference type="RefSeq" id="WP_315572018.1">
    <property type="nucleotide sequence ID" value="NZ_CP118868.1"/>
</dbReference>
<name>A0ABY8C5M9_9FIRM</name>
<dbReference type="Gene3D" id="3.40.30.10">
    <property type="entry name" value="Glutaredoxin"/>
    <property type="match status" value="1"/>
</dbReference>
<dbReference type="Pfam" id="PF00578">
    <property type="entry name" value="AhpC-TSA"/>
    <property type="match status" value="1"/>
</dbReference>
<feature type="domain" description="Thioredoxin" evidence="2">
    <location>
        <begin position="53"/>
        <end position="194"/>
    </location>
</feature>
<organism evidence="3 4">
    <name type="scientific">Amygdalobacter indicium</name>
    <dbReference type="NCBI Taxonomy" id="3029272"/>
    <lineage>
        <taxon>Bacteria</taxon>
        <taxon>Bacillati</taxon>
        <taxon>Bacillota</taxon>
        <taxon>Clostridia</taxon>
        <taxon>Eubacteriales</taxon>
        <taxon>Oscillospiraceae</taxon>
        <taxon>Amygdalobacter</taxon>
    </lineage>
</organism>
<dbReference type="PANTHER" id="PTHR42852">
    <property type="entry name" value="THIOL:DISULFIDE INTERCHANGE PROTEIN DSBE"/>
    <property type="match status" value="1"/>
</dbReference>
<sequence length="194" mass="22560">MRLGRLLYVGILIVFLLLGLYIRGKEKTGNFESKIKHAIKEEYLRDLEQYASSWEKREMPKLLLADLNDETVSLSFKSNIPTVYVVWASWCSDCRKELPILDKLYKKYENKLRFVGISLVGHNGETIIKASSYYRDNNFSIPLYFDHERNVYNLLKVKAVPTLFLVNKSGIIEKVFIESIDEKELDTALNKLIS</sequence>
<dbReference type="PANTHER" id="PTHR42852:SF13">
    <property type="entry name" value="PROTEIN DIPZ"/>
    <property type="match status" value="1"/>
</dbReference>
<gene>
    <name evidence="3" type="ORF">PYS61_02150</name>
</gene>
<protein>
    <submittedName>
        <fullName evidence="3">TlpA disulfide reductase family protein</fullName>
    </submittedName>
</protein>
<dbReference type="CDD" id="cd02966">
    <property type="entry name" value="TlpA_like_family"/>
    <property type="match status" value="1"/>
</dbReference>
<keyword evidence="4" id="KW-1185">Reference proteome</keyword>
<evidence type="ECO:0000313" key="3">
    <source>
        <dbReference type="EMBL" id="WEG35993.1"/>
    </source>
</evidence>
<feature type="transmembrane region" description="Helical" evidence="1">
    <location>
        <begin position="6"/>
        <end position="24"/>
    </location>
</feature>
<dbReference type="Proteomes" id="UP001220478">
    <property type="component" value="Chromosome"/>
</dbReference>